<keyword evidence="2 4" id="KW-0238">DNA-binding</keyword>
<dbReference type="RefSeq" id="WP_303913165.1">
    <property type="nucleotide sequence ID" value="NZ_DYXM01000181.1"/>
</dbReference>
<sequence length="196" mass="21504">MSSQGAVKASPRERLLSTATELFTTQGIRAVGIDRILKDSRVAKASLYNSYGSKDALVVAYLEHMHTADEEAWSKRTSSMERPRDRILAFFDLVLASGSIPMGSPFIAAALEFPEPATAGERAIRAAVDAHRQWVLDTITEQLRLMGLQDPDNIEEMALRLVVLLDGAVTAARMLDHVSSTMTARAMAEMTLRLVD</sequence>
<dbReference type="SUPFAM" id="SSF46689">
    <property type="entry name" value="Homeodomain-like"/>
    <property type="match status" value="1"/>
</dbReference>
<dbReference type="InterPro" id="IPR009057">
    <property type="entry name" value="Homeodomain-like_sf"/>
</dbReference>
<dbReference type="GO" id="GO:0003677">
    <property type="term" value="F:DNA binding"/>
    <property type="evidence" value="ECO:0007669"/>
    <property type="project" value="UniProtKB-UniRule"/>
</dbReference>
<dbReference type="SUPFAM" id="SSF48498">
    <property type="entry name" value="Tetracyclin repressor-like, C-terminal domain"/>
    <property type="match status" value="1"/>
</dbReference>
<evidence type="ECO:0000313" key="7">
    <source>
        <dbReference type="Proteomes" id="UP000776650"/>
    </source>
</evidence>
<evidence type="ECO:0000256" key="4">
    <source>
        <dbReference type="PROSITE-ProRule" id="PRU00335"/>
    </source>
</evidence>
<dbReference type="Pfam" id="PF00440">
    <property type="entry name" value="TetR_N"/>
    <property type="match status" value="1"/>
</dbReference>
<comment type="caution">
    <text evidence="6">The sequence shown here is derived from an EMBL/GenBank/DDBJ whole genome shotgun (WGS) entry which is preliminary data.</text>
</comment>
<dbReference type="InterPro" id="IPR001647">
    <property type="entry name" value="HTH_TetR"/>
</dbReference>
<feature type="DNA-binding region" description="H-T-H motif" evidence="4">
    <location>
        <begin position="32"/>
        <end position="51"/>
    </location>
</feature>
<dbReference type="Proteomes" id="UP000776650">
    <property type="component" value="Unassembled WGS sequence"/>
</dbReference>
<keyword evidence="1" id="KW-0805">Transcription regulation</keyword>
<dbReference type="AlphaFoldDB" id="A0A921F481"/>
<gene>
    <name evidence="6" type="ORF">K8V11_09405</name>
</gene>
<dbReference type="InterPro" id="IPR036271">
    <property type="entry name" value="Tet_transcr_reg_TetR-rel_C_sf"/>
</dbReference>
<evidence type="ECO:0000256" key="2">
    <source>
        <dbReference type="ARBA" id="ARBA00023125"/>
    </source>
</evidence>
<evidence type="ECO:0000256" key="1">
    <source>
        <dbReference type="ARBA" id="ARBA00023015"/>
    </source>
</evidence>
<dbReference type="PANTHER" id="PTHR47506:SF3">
    <property type="entry name" value="HTH-TYPE TRANSCRIPTIONAL REGULATOR LMRA"/>
    <property type="match status" value="1"/>
</dbReference>
<dbReference type="PANTHER" id="PTHR47506">
    <property type="entry name" value="TRANSCRIPTIONAL REGULATORY PROTEIN"/>
    <property type="match status" value="1"/>
</dbReference>
<accession>A0A921F481</accession>
<evidence type="ECO:0000313" key="6">
    <source>
        <dbReference type="EMBL" id="HJE91210.1"/>
    </source>
</evidence>
<dbReference type="PROSITE" id="PS50977">
    <property type="entry name" value="HTH_TETR_2"/>
    <property type="match status" value="1"/>
</dbReference>
<evidence type="ECO:0000259" key="5">
    <source>
        <dbReference type="PROSITE" id="PS50977"/>
    </source>
</evidence>
<reference evidence="6" key="1">
    <citation type="journal article" date="2021" name="PeerJ">
        <title>Extensive microbial diversity within the chicken gut microbiome revealed by metagenomics and culture.</title>
        <authorList>
            <person name="Gilroy R."/>
            <person name="Ravi A."/>
            <person name="Getino M."/>
            <person name="Pursley I."/>
            <person name="Horton D.L."/>
            <person name="Alikhan N.F."/>
            <person name="Baker D."/>
            <person name="Gharbi K."/>
            <person name="Hall N."/>
            <person name="Watson M."/>
            <person name="Adriaenssens E.M."/>
            <person name="Foster-Nyarko E."/>
            <person name="Jarju S."/>
            <person name="Secka A."/>
            <person name="Antonio M."/>
            <person name="Oren A."/>
            <person name="Chaudhuri R.R."/>
            <person name="La Ragione R."/>
            <person name="Hildebrand F."/>
            <person name="Pallen M.J."/>
        </authorList>
    </citation>
    <scope>NUCLEOTIDE SEQUENCE</scope>
    <source>
        <strain evidence="6">ChiGjej1B1-18357</strain>
    </source>
</reference>
<evidence type="ECO:0000256" key="3">
    <source>
        <dbReference type="ARBA" id="ARBA00023163"/>
    </source>
</evidence>
<protein>
    <submittedName>
        <fullName evidence="6">TetR/AcrR family transcriptional regulator</fullName>
    </submittedName>
</protein>
<keyword evidence="3" id="KW-0804">Transcription</keyword>
<reference evidence="6" key="2">
    <citation type="submission" date="2021-09" db="EMBL/GenBank/DDBJ databases">
        <authorList>
            <person name="Gilroy R."/>
        </authorList>
    </citation>
    <scope>NUCLEOTIDE SEQUENCE</scope>
    <source>
        <strain evidence="6">ChiGjej1B1-18357</strain>
    </source>
</reference>
<dbReference type="EMBL" id="DYXM01000181">
    <property type="protein sequence ID" value="HJE91210.1"/>
    <property type="molecule type" value="Genomic_DNA"/>
</dbReference>
<proteinExistence type="predicted"/>
<name>A0A921F481_9ACTN</name>
<dbReference type="PRINTS" id="PR00455">
    <property type="entry name" value="HTHTETR"/>
</dbReference>
<organism evidence="6 7">
    <name type="scientific">Dietzia timorensis</name>
    <dbReference type="NCBI Taxonomy" id="499555"/>
    <lineage>
        <taxon>Bacteria</taxon>
        <taxon>Bacillati</taxon>
        <taxon>Actinomycetota</taxon>
        <taxon>Actinomycetes</taxon>
        <taxon>Mycobacteriales</taxon>
        <taxon>Dietziaceae</taxon>
        <taxon>Dietzia</taxon>
    </lineage>
</organism>
<dbReference type="Gene3D" id="1.10.357.10">
    <property type="entry name" value="Tetracycline Repressor, domain 2"/>
    <property type="match status" value="1"/>
</dbReference>
<feature type="domain" description="HTH tetR-type" evidence="5">
    <location>
        <begin position="9"/>
        <end position="69"/>
    </location>
</feature>